<feature type="region of interest" description="Disordered" evidence="5">
    <location>
        <begin position="1"/>
        <end position="24"/>
    </location>
</feature>
<dbReference type="EMBL" id="NHYE01005167">
    <property type="protein sequence ID" value="PPQ76375.1"/>
    <property type="molecule type" value="Genomic_DNA"/>
</dbReference>
<keyword evidence="9" id="KW-1185">Reference proteome</keyword>
<evidence type="ECO:0000256" key="4">
    <source>
        <dbReference type="ARBA" id="ARBA00023136"/>
    </source>
</evidence>
<dbReference type="SUPFAM" id="SSF103473">
    <property type="entry name" value="MFS general substrate transporter"/>
    <property type="match status" value="1"/>
</dbReference>
<dbReference type="Gene3D" id="1.20.1250.20">
    <property type="entry name" value="MFS general substrate transporter like domains"/>
    <property type="match status" value="1"/>
</dbReference>
<dbReference type="CDD" id="cd17502">
    <property type="entry name" value="MFS_Azr1_MDR_like"/>
    <property type="match status" value="1"/>
</dbReference>
<dbReference type="InParanoid" id="A0A409WCW1"/>
<protein>
    <recommendedName>
        <fullName evidence="7">Major facilitator superfamily (MFS) profile domain-containing protein</fullName>
    </recommendedName>
</protein>
<feature type="transmembrane region" description="Helical" evidence="6">
    <location>
        <begin position="383"/>
        <end position="401"/>
    </location>
</feature>
<dbReference type="Proteomes" id="UP000284706">
    <property type="component" value="Unassembled WGS sequence"/>
</dbReference>
<dbReference type="Pfam" id="PF07690">
    <property type="entry name" value="MFS_1"/>
    <property type="match status" value="1"/>
</dbReference>
<organism evidence="8 9">
    <name type="scientific">Gymnopilus dilepis</name>
    <dbReference type="NCBI Taxonomy" id="231916"/>
    <lineage>
        <taxon>Eukaryota</taxon>
        <taxon>Fungi</taxon>
        <taxon>Dikarya</taxon>
        <taxon>Basidiomycota</taxon>
        <taxon>Agaricomycotina</taxon>
        <taxon>Agaricomycetes</taxon>
        <taxon>Agaricomycetidae</taxon>
        <taxon>Agaricales</taxon>
        <taxon>Agaricineae</taxon>
        <taxon>Hymenogastraceae</taxon>
        <taxon>Gymnopilus</taxon>
    </lineage>
</organism>
<comment type="subcellular location">
    <subcellularLocation>
        <location evidence="1">Membrane</location>
        <topology evidence="1">Multi-pass membrane protein</topology>
    </subcellularLocation>
</comment>
<dbReference type="Gene3D" id="1.20.1720.10">
    <property type="entry name" value="Multidrug resistance protein D"/>
    <property type="match status" value="1"/>
</dbReference>
<keyword evidence="4 6" id="KW-0472">Membrane</keyword>
<feature type="transmembrane region" description="Helical" evidence="6">
    <location>
        <begin position="73"/>
        <end position="91"/>
    </location>
</feature>
<feature type="transmembrane region" description="Helical" evidence="6">
    <location>
        <begin position="407"/>
        <end position="431"/>
    </location>
</feature>
<dbReference type="GO" id="GO:0022857">
    <property type="term" value="F:transmembrane transporter activity"/>
    <property type="evidence" value="ECO:0007669"/>
    <property type="project" value="InterPro"/>
</dbReference>
<dbReference type="PANTHER" id="PTHR23501">
    <property type="entry name" value="MAJOR FACILITATOR SUPERFAMILY"/>
    <property type="match status" value="1"/>
</dbReference>
<feature type="transmembrane region" description="Helical" evidence="6">
    <location>
        <begin position="160"/>
        <end position="179"/>
    </location>
</feature>
<keyword evidence="3 6" id="KW-1133">Transmembrane helix</keyword>
<dbReference type="InterPro" id="IPR020846">
    <property type="entry name" value="MFS_dom"/>
</dbReference>
<feature type="transmembrane region" description="Helical" evidence="6">
    <location>
        <begin position="128"/>
        <end position="148"/>
    </location>
</feature>
<proteinExistence type="predicted"/>
<comment type="caution">
    <text evidence="8">The sequence shown here is derived from an EMBL/GenBank/DDBJ whole genome shotgun (WGS) entry which is preliminary data.</text>
</comment>
<dbReference type="PROSITE" id="PS50850">
    <property type="entry name" value="MFS"/>
    <property type="match status" value="1"/>
</dbReference>
<gene>
    <name evidence="8" type="ORF">CVT26_010199</name>
</gene>
<feature type="compositionally biased region" description="Polar residues" evidence="5">
    <location>
        <begin position="1"/>
        <end position="14"/>
    </location>
</feature>
<evidence type="ECO:0000256" key="6">
    <source>
        <dbReference type="SAM" id="Phobius"/>
    </source>
</evidence>
<evidence type="ECO:0000256" key="1">
    <source>
        <dbReference type="ARBA" id="ARBA00004141"/>
    </source>
</evidence>
<feature type="transmembrane region" description="Helical" evidence="6">
    <location>
        <begin position="103"/>
        <end position="122"/>
    </location>
</feature>
<evidence type="ECO:0000256" key="3">
    <source>
        <dbReference type="ARBA" id="ARBA00022989"/>
    </source>
</evidence>
<feature type="transmembrane region" description="Helical" evidence="6">
    <location>
        <begin position="35"/>
        <end position="61"/>
    </location>
</feature>
<sequence length="568" mass="61746">MATTEAQEVQSPSESIEKHAPLQNQEPYRRKRDTAFWMVFVAGWACDMLSALDFTAVSTALPTIVEKLDGDDFIWAGSAYALASTAFLPMCGGLASTFGRKPVLLVSIASFALGSAICGAAQNMSMLIAGRALQGFGGGGCIAVTEIIYADLVPLTERGFFLGINATVWAFSCGIGPPIGGALAGSGAWRWLFWLNIPVCGIAFALVFVFLRVKAPKASFKENMSKIDWIGNLFIIGSTASIVLALTWGGLKHPWSSAQVITPLCVGAAGIVCFFLIEIFWSSEPTVRFQVSLNKMVLRVDLQMPWRFIANRTSISGYLQTLFHGIVCIAVVYYLPVYFQAVTLASPIRSGVDMFGLAFTIAPFAIVTGASVQISSKYRPQHYIGWILIIIGFGLFSMLDIDSPRSWYIGFQTIMGIGLGAIWVGTQFPILSPLPFSNNARALAFFTFVRSFAQSWGVAIGGAILQNDLSHKLPPSFYSQFPAGVQIAYGAIPKLPSLPPDEQLQARIAFVQTLKTLWRVMIVLSGVGLLTVLPMQEVPMKVVRDEQWDLEDDKRAPNVVDEKAGSEV</sequence>
<keyword evidence="2 6" id="KW-0812">Transmembrane</keyword>
<evidence type="ECO:0000259" key="7">
    <source>
        <dbReference type="PROSITE" id="PS50850"/>
    </source>
</evidence>
<feature type="transmembrane region" description="Helical" evidence="6">
    <location>
        <begin position="232"/>
        <end position="251"/>
    </location>
</feature>
<feature type="transmembrane region" description="Helical" evidence="6">
    <location>
        <begin position="191"/>
        <end position="211"/>
    </location>
</feature>
<evidence type="ECO:0000256" key="2">
    <source>
        <dbReference type="ARBA" id="ARBA00022692"/>
    </source>
</evidence>
<evidence type="ECO:0000313" key="9">
    <source>
        <dbReference type="Proteomes" id="UP000284706"/>
    </source>
</evidence>
<dbReference type="AlphaFoldDB" id="A0A409WCW1"/>
<feature type="transmembrane region" description="Helical" evidence="6">
    <location>
        <begin position="317"/>
        <end position="335"/>
    </location>
</feature>
<feature type="transmembrane region" description="Helical" evidence="6">
    <location>
        <begin position="257"/>
        <end position="281"/>
    </location>
</feature>
<dbReference type="GO" id="GO:0005886">
    <property type="term" value="C:plasma membrane"/>
    <property type="evidence" value="ECO:0007669"/>
    <property type="project" value="TreeGrafter"/>
</dbReference>
<evidence type="ECO:0000313" key="8">
    <source>
        <dbReference type="EMBL" id="PPQ76375.1"/>
    </source>
</evidence>
<dbReference type="OrthoDB" id="3437016at2759"/>
<feature type="transmembrane region" description="Helical" evidence="6">
    <location>
        <begin position="355"/>
        <end position="376"/>
    </location>
</feature>
<feature type="transmembrane region" description="Helical" evidence="6">
    <location>
        <begin position="517"/>
        <end position="535"/>
    </location>
</feature>
<evidence type="ECO:0000256" key="5">
    <source>
        <dbReference type="SAM" id="MobiDB-lite"/>
    </source>
</evidence>
<name>A0A409WCW1_9AGAR</name>
<dbReference type="PANTHER" id="PTHR23501:SF102">
    <property type="entry name" value="DRUG TRANSPORTER, PUTATIVE (AFU_ORTHOLOGUE AFUA_3G08530)-RELATED"/>
    <property type="match status" value="1"/>
</dbReference>
<feature type="domain" description="Major facilitator superfamily (MFS) profile" evidence="7">
    <location>
        <begin position="39"/>
        <end position="537"/>
    </location>
</feature>
<accession>A0A409WCW1</accession>
<reference evidence="8 9" key="1">
    <citation type="journal article" date="2018" name="Evol. Lett.">
        <title>Horizontal gene cluster transfer increased hallucinogenic mushroom diversity.</title>
        <authorList>
            <person name="Reynolds H.T."/>
            <person name="Vijayakumar V."/>
            <person name="Gluck-Thaler E."/>
            <person name="Korotkin H.B."/>
            <person name="Matheny P.B."/>
            <person name="Slot J.C."/>
        </authorList>
    </citation>
    <scope>NUCLEOTIDE SEQUENCE [LARGE SCALE GENOMIC DNA]</scope>
    <source>
        <strain evidence="8 9">SRW20</strain>
    </source>
</reference>
<dbReference type="InterPro" id="IPR011701">
    <property type="entry name" value="MFS"/>
</dbReference>
<dbReference type="InterPro" id="IPR036259">
    <property type="entry name" value="MFS_trans_sf"/>
</dbReference>
<feature type="transmembrane region" description="Helical" evidence="6">
    <location>
        <begin position="443"/>
        <end position="465"/>
    </location>
</feature>